<dbReference type="EMBL" id="JBHMBS010000008">
    <property type="protein sequence ID" value="MFB9677590.1"/>
    <property type="molecule type" value="Genomic_DNA"/>
</dbReference>
<comment type="caution">
    <text evidence="2">The sequence shown here is derived from an EMBL/GenBank/DDBJ whole genome shotgun (WGS) entry which is preliminary data.</text>
</comment>
<feature type="domain" description="STAS" evidence="1">
    <location>
        <begin position="202"/>
        <end position="293"/>
    </location>
</feature>
<dbReference type="InterPro" id="IPR036513">
    <property type="entry name" value="STAS_dom_sf"/>
</dbReference>
<dbReference type="InterPro" id="IPR002645">
    <property type="entry name" value="STAS_dom"/>
</dbReference>
<gene>
    <name evidence="2" type="ORF">ACFFRH_19085</name>
</gene>
<name>A0ABV5THM3_9ACTN</name>
<dbReference type="SUPFAM" id="SSF52091">
    <property type="entry name" value="SpoIIaa-like"/>
    <property type="match status" value="1"/>
</dbReference>
<dbReference type="Pfam" id="PF13466">
    <property type="entry name" value="STAS_2"/>
    <property type="match status" value="1"/>
</dbReference>
<evidence type="ECO:0000259" key="1">
    <source>
        <dbReference type="PROSITE" id="PS50801"/>
    </source>
</evidence>
<protein>
    <submittedName>
        <fullName evidence="2">MEDS domain-containing protein</fullName>
    </submittedName>
</protein>
<dbReference type="CDD" id="cd07043">
    <property type="entry name" value="STAS_anti-anti-sigma_factors"/>
    <property type="match status" value="1"/>
</dbReference>
<dbReference type="RefSeq" id="WP_344743470.1">
    <property type="nucleotide sequence ID" value="NZ_BAAAWW010000026.1"/>
</dbReference>
<dbReference type="Gene3D" id="3.30.750.24">
    <property type="entry name" value="STAS domain"/>
    <property type="match status" value="1"/>
</dbReference>
<keyword evidence="3" id="KW-1185">Reference proteome</keyword>
<dbReference type="PROSITE" id="PS50801">
    <property type="entry name" value="STAS"/>
    <property type="match status" value="1"/>
</dbReference>
<evidence type="ECO:0000313" key="2">
    <source>
        <dbReference type="EMBL" id="MFB9677590.1"/>
    </source>
</evidence>
<dbReference type="Proteomes" id="UP001589610">
    <property type="component" value="Unassembled WGS sequence"/>
</dbReference>
<reference evidence="2 3" key="1">
    <citation type="submission" date="2024-09" db="EMBL/GenBank/DDBJ databases">
        <authorList>
            <person name="Sun Q."/>
            <person name="Mori K."/>
        </authorList>
    </citation>
    <scope>NUCLEOTIDE SEQUENCE [LARGE SCALE GENOMIC DNA]</scope>
    <source>
        <strain evidence="2 3">JCM 3028</strain>
    </source>
</reference>
<dbReference type="InterPro" id="IPR025847">
    <property type="entry name" value="MEDS_domain"/>
</dbReference>
<dbReference type="InterPro" id="IPR058548">
    <property type="entry name" value="MlaB-like_STAS"/>
</dbReference>
<dbReference type="Pfam" id="PF14417">
    <property type="entry name" value="MEDS"/>
    <property type="match status" value="1"/>
</dbReference>
<sequence length="293" mass="32072">MGEVMRHVKDVKLGDHLCLAFSHEDEQREVASAFVSAGLERRERVLYFTDGPAPERVRHWLEDAGIDVTSAMRAGRLDVVSSDDGYLTSGRFDADAMITTLRRETEASLDAGFTGFRVSGEMSWALRDVPGAEQLERYERRVTALFAEGLSAAICQYDTRLFPADRLDALAGSHSDDVRMNALFHDGQLCVIPSFDAVGGPVLRVIGTIDHRNTTVLRDILDADSSADVRLDMAGLEFIDVAGLRDLAQAAAGLPRGRRLLILNLAPMLGEVVRLVGWDRTPGLIIDPEAIPA</sequence>
<proteinExistence type="predicted"/>
<accession>A0ABV5THM3</accession>
<evidence type="ECO:0000313" key="3">
    <source>
        <dbReference type="Proteomes" id="UP001589610"/>
    </source>
</evidence>
<organism evidence="2 3">
    <name type="scientific">Streptosporangium vulgare</name>
    <dbReference type="NCBI Taxonomy" id="46190"/>
    <lineage>
        <taxon>Bacteria</taxon>
        <taxon>Bacillati</taxon>
        <taxon>Actinomycetota</taxon>
        <taxon>Actinomycetes</taxon>
        <taxon>Streptosporangiales</taxon>
        <taxon>Streptosporangiaceae</taxon>
        <taxon>Streptosporangium</taxon>
    </lineage>
</organism>